<gene>
    <name evidence="2" type="ORF">GJU41_15105</name>
</gene>
<dbReference type="EMBL" id="WKKF01000004">
    <property type="protein sequence ID" value="MRX55290.1"/>
    <property type="molecule type" value="Genomic_DNA"/>
</dbReference>
<dbReference type="PANTHER" id="PTHR43031">
    <property type="entry name" value="FAD-DEPENDENT OXIDOREDUCTASE"/>
    <property type="match status" value="1"/>
</dbReference>
<feature type="domain" description="Rhodanese" evidence="1">
    <location>
        <begin position="15"/>
        <end position="102"/>
    </location>
</feature>
<dbReference type="InterPro" id="IPR050229">
    <property type="entry name" value="GlpE_sulfurtransferase"/>
</dbReference>
<accession>A0A6I2MAM0</accession>
<proteinExistence type="predicted"/>
<evidence type="ECO:0000313" key="3">
    <source>
        <dbReference type="Proteomes" id="UP000441585"/>
    </source>
</evidence>
<name>A0A6I2MAM0_9BACI</name>
<dbReference type="InterPro" id="IPR001763">
    <property type="entry name" value="Rhodanese-like_dom"/>
</dbReference>
<protein>
    <submittedName>
        <fullName evidence="2">Rhodanese-like domain-containing protein</fullName>
    </submittedName>
</protein>
<dbReference type="PROSITE" id="PS50206">
    <property type="entry name" value="RHODANESE_3"/>
    <property type="match status" value="1"/>
</dbReference>
<sequence>MKEISTEELHKKLKSGETLNLVDVREDDEVEEGMIPEAKHIRMGEIPEKLDAFDKEKEYVIICRSGGRSGNVCAYLEDQGYKVTNMAGGMLDWKGDTKRKSELG</sequence>
<evidence type="ECO:0000313" key="2">
    <source>
        <dbReference type="EMBL" id="MRX55290.1"/>
    </source>
</evidence>
<reference evidence="2 3" key="1">
    <citation type="submission" date="2019-11" db="EMBL/GenBank/DDBJ databases">
        <title>Bacillus idriensis genome.</title>
        <authorList>
            <person name="Konopka E.N."/>
            <person name="Newman J.D."/>
        </authorList>
    </citation>
    <scope>NUCLEOTIDE SEQUENCE [LARGE SCALE GENOMIC DNA]</scope>
    <source>
        <strain evidence="2 3">DSM 19097</strain>
    </source>
</reference>
<dbReference type="CDD" id="cd00158">
    <property type="entry name" value="RHOD"/>
    <property type="match status" value="1"/>
</dbReference>
<comment type="caution">
    <text evidence="2">The sequence shown here is derived from an EMBL/GenBank/DDBJ whole genome shotgun (WGS) entry which is preliminary data.</text>
</comment>
<dbReference type="RefSeq" id="WP_070876573.1">
    <property type="nucleotide sequence ID" value="NZ_CAJFZX010000001.1"/>
</dbReference>
<dbReference type="Pfam" id="PF00581">
    <property type="entry name" value="Rhodanese"/>
    <property type="match status" value="1"/>
</dbReference>
<organism evidence="2 3">
    <name type="scientific">Metabacillus idriensis</name>
    <dbReference type="NCBI Taxonomy" id="324768"/>
    <lineage>
        <taxon>Bacteria</taxon>
        <taxon>Bacillati</taxon>
        <taxon>Bacillota</taxon>
        <taxon>Bacilli</taxon>
        <taxon>Bacillales</taxon>
        <taxon>Bacillaceae</taxon>
        <taxon>Metabacillus</taxon>
    </lineage>
</organism>
<dbReference type="InterPro" id="IPR036873">
    <property type="entry name" value="Rhodanese-like_dom_sf"/>
</dbReference>
<dbReference type="PANTHER" id="PTHR43031:SF17">
    <property type="entry name" value="SULFURTRANSFERASE YTWF-RELATED"/>
    <property type="match status" value="1"/>
</dbReference>
<dbReference type="Proteomes" id="UP000441585">
    <property type="component" value="Unassembled WGS sequence"/>
</dbReference>
<dbReference type="Gene3D" id="3.40.250.10">
    <property type="entry name" value="Rhodanese-like domain"/>
    <property type="match status" value="1"/>
</dbReference>
<dbReference type="AlphaFoldDB" id="A0A6I2MAM0"/>
<dbReference type="SUPFAM" id="SSF52821">
    <property type="entry name" value="Rhodanese/Cell cycle control phosphatase"/>
    <property type="match status" value="1"/>
</dbReference>
<dbReference type="SMART" id="SM00450">
    <property type="entry name" value="RHOD"/>
    <property type="match status" value="1"/>
</dbReference>
<keyword evidence="3" id="KW-1185">Reference proteome</keyword>
<evidence type="ECO:0000259" key="1">
    <source>
        <dbReference type="PROSITE" id="PS50206"/>
    </source>
</evidence>